<dbReference type="Gene3D" id="3.40.50.2300">
    <property type="match status" value="2"/>
</dbReference>
<evidence type="ECO:0000313" key="7">
    <source>
        <dbReference type="Proteomes" id="UP000316714"/>
    </source>
</evidence>
<feature type="domain" description="HTH araC/xylS-type" evidence="5">
    <location>
        <begin position="305"/>
        <end position="403"/>
    </location>
</feature>
<dbReference type="Pfam" id="PF22177">
    <property type="entry name" value="PBP1_XylR"/>
    <property type="match status" value="1"/>
</dbReference>
<keyword evidence="3" id="KW-0804">Transcription</keyword>
<dbReference type="SUPFAM" id="SSF53822">
    <property type="entry name" value="Periplasmic binding protein-like I"/>
    <property type="match status" value="1"/>
</dbReference>
<accession>A0A5C5VIC6</accession>
<feature type="compositionally biased region" description="Polar residues" evidence="4">
    <location>
        <begin position="9"/>
        <end position="21"/>
    </location>
</feature>
<keyword evidence="7" id="KW-1185">Reference proteome</keyword>
<dbReference type="Pfam" id="PF12833">
    <property type="entry name" value="HTH_18"/>
    <property type="match status" value="1"/>
</dbReference>
<organism evidence="6 7">
    <name type="scientific">Posidoniimonas corsicana</name>
    <dbReference type="NCBI Taxonomy" id="1938618"/>
    <lineage>
        <taxon>Bacteria</taxon>
        <taxon>Pseudomonadati</taxon>
        <taxon>Planctomycetota</taxon>
        <taxon>Planctomycetia</taxon>
        <taxon>Pirellulales</taxon>
        <taxon>Lacipirellulaceae</taxon>
        <taxon>Posidoniimonas</taxon>
    </lineage>
</organism>
<dbReference type="RefSeq" id="WP_146564769.1">
    <property type="nucleotide sequence ID" value="NZ_SIHJ01000001.1"/>
</dbReference>
<evidence type="ECO:0000256" key="1">
    <source>
        <dbReference type="ARBA" id="ARBA00023015"/>
    </source>
</evidence>
<dbReference type="InterPro" id="IPR018062">
    <property type="entry name" value="HTH_AraC-typ_CS"/>
</dbReference>
<keyword evidence="2" id="KW-0238">DNA-binding</keyword>
<comment type="caution">
    <text evidence="6">The sequence shown here is derived from an EMBL/GenBank/DDBJ whole genome shotgun (WGS) entry which is preliminary data.</text>
</comment>
<dbReference type="AlphaFoldDB" id="A0A5C5VIC6"/>
<dbReference type="GO" id="GO:0003700">
    <property type="term" value="F:DNA-binding transcription factor activity"/>
    <property type="evidence" value="ECO:0007669"/>
    <property type="project" value="InterPro"/>
</dbReference>
<dbReference type="InterPro" id="IPR009057">
    <property type="entry name" value="Homeodomain-like_sf"/>
</dbReference>
<evidence type="ECO:0000256" key="4">
    <source>
        <dbReference type="SAM" id="MobiDB-lite"/>
    </source>
</evidence>
<evidence type="ECO:0000259" key="5">
    <source>
        <dbReference type="PROSITE" id="PS01124"/>
    </source>
</evidence>
<dbReference type="SUPFAM" id="SSF46689">
    <property type="entry name" value="Homeodomain-like"/>
    <property type="match status" value="1"/>
</dbReference>
<dbReference type="PROSITE" id="PS01124">
    <property type="entry name" value="HTH_ARAC_FAMILY_2"/>
    <property type="match status" value="1"/>
</dbReference>
<dbReference type="PANTHER" id="PTHR30146:SF24">
    <property type="entry name" value="XYLOSE OPERON REGULATORY PROTEIN"/>
    <property type="match status" value="1"/>
</dbReference>
<dbReference type="SMART" id="SM00342">
    <property type="entry name" value="HTH_ARAC"/>
    <property type="match status" value="1"/>
</dbReference>
<sequence length="415" mass="45987">MDSAKPRNPSETNGEPSHTPTMFRNMKRVAVLIETDTSSGCSVIRGIADYAERHGGWHLLLDPRDHEHRSALPDGWSGHGIIARLSSRQQIDQVRACGAPVVNVDDIYEDLAEFPMVITDEAALAEQALTHLLDRGFQQFGYFAPPSTQYSKKRGEAFVKAVEEHGFTCREYKPGYRPGRKIGWVEQQRRVSRWLASLPQPIAILAIDAAHGRQLAEICHLNSFRVPDDIAILAGDPNDVFCEVSTPPLSHVKVASEKIGFTAAEMLDSLISGAAAPKSAIRTAPHGIAARQSTDLLAIDDPMIVDALRFIRAHAHRGIAVLDILREIPISRRGLEIQFRNYLGRSPAKEIRRVQLERGRELLAKRELSISEVAHACGFANATRFGVAFKKEVNTTPLAYRRELLAGQKDRDAGY</sequence>
<dbReference type="Proteomes" id="UP000316714">
    <property type="component" value="Unassembled WGS sequence"/>
</dbReference>
<dbReference type="EMBL" id="SIHJ01000001">
    <property type="protein sequence ID" value="TWT37432.1"/>
    <property type="molecule type" value="Genomic_DNA"/>
</dbReference>
<dbReference type="PROSITE" id="PS00041">
    <property type="entry name" value="HTH_ARAC_FAMILY_1"/>
    <property type="match status" value="1"/>
</dbReference>
<dbReference type="InterPro" id="IPR018060">
    <property type="entry name" value="HTH_AraC"/>
</dbReference>
<dbReference type="OrthoDB" id="9795616at2"/>
<dbReference type="InterPro" id="IPR054031">
    <property type="entry name" value="XylR_PBP1"/>
</dbReference>
<dbReference type="InterPro" id="IPR028082">
    <property type="entry name" value="Peripla_BP_I"/>
</dbReference>
<feature type="region of interest" description="Disordered" evidence="4">
    <location>
        <begin position="1"/>
        <end position="21"/>
    </location>
</feature>
<dbReference type="GO" id="GO:0000976">
    <property type="term" value="F:transcription cis-regulatory region binding"/>
    <property type="evidence" value="ECO:0007669"/>
    <property type="project" value="TreeGrafter"/>
</dbReference>
<evidence type="ECO:0000313" key="6">
    <source>
        <dbReference type="EMBL" id="TWT37432.1"/>
    </source>
</evidence>
<reference evidence="6 7" key="1">
    <citation type="submission" date="2019-02" db="EMBL/GenBank/DDBJ databases">
        <title>Deep-cultivation of Planctomycetes and their phenomic and genomic characterization uncovers novel biology.</title>
        <authorList>
            <person name="Wiegand S."/>
            <person name="Jogler M."/>
            <person name="Boedeker C."/>
            <person name="Pinto D."/>
            <person name="Vollmers J."/>
            <person name="Rivas-Marin E."/>
            <person name="Kohn T."/>
            <person name="Peeters S.H."/>
            <person name="Heuer A."/>
            <person name="Rast P."/>
            <person name="Oberbeckmann S."/>
            <person name="Bunk B."/>
            <person name="Jeske O."/>
            <person name="Meyerdierks A."/>
            <person name="Storesund J.E."/>
            <person name="Kallscheuer N."/>
            <person name="Luecker S."/>
            <person name="Lage O.M."/>
            <person name="Pohl T."/>
            <person name="Merkel B.J."/>
            <person name="Hornburger P."/>
            <person name="Mueller R.-W."/>
            <person name="Bruemmer F."/>
            <person name="Labrenz M."/>
            <person name="Spormann A.M."/>
            <person name="Op Den Camp H."/>
            <person name="Overmann J."/>
            <person name="Amann R."/>
            <person name="Jetten M.S.M."/>
            <person name="Mascher T."/>
            <person name="Medema M.H."/>
            <person name="Devos D.P."/>
            <person name="Kaster A.-K."/>
            <person name="Ovreas L."/>
            <person name="Rohde M."/>
            <person name="Galperin M.Y."/>
            <person name="Jogler C."/>
        </authorList>
    </citation>
    <scope>NUCLEOTIDE SEQUENCE [LARGE SCALE GENOMIC DNA]</scope>
    <source>
        <strain evidence="6 7">KOR34</strain>
    </source>
</reference>
<dbReference type="InterPro" id="IPR046335">
    <property type="entry name" value="LacI/GalR-like_sensor"/>
</dbReference>
<dbReference type="Pfam" id="PF13377">
    <property type="entry name" value="Peripla_BP_3"/>
    <property type="match status" value="1"/>
</dbReference>
<evidence type="ECO:0000256" key="2">
    <source>
        <dbReference type="ARBA" id="ARBA00023125"/>
    </source>
</evidence>
<dbReference type="CDD" id="cd01543">
    <property type="entry name" value="PBP1_XylR"/>
    <property type="match status" value="1"/>
</dbReference>
<proteinExistence type="predicted"/>
<name>A0A5C5VIC6_9BACT</name>
<gene>
    <name evidence="6" type="primary">xylR_6</name>
    <name evidence="6" type="ORF">KOR34_23820</name>
</gene>
<dbReference type="PANTHER" id="PTHR30146">
    <property type="entry name" value="LACI-RELATED TRANSCRIPTIONAL REPRESSOR"/>
    <property type="match status" value="1"/>
</dbReference>
<dbReference type="Gene3D" id="1.10.10.60">
    <property type="entry name" value="Homeodomain-like"/>
    <property type="match status" value="1"/>
</dbReference>
<keyword evidence="1" id="KW-0805">Transcription regulation</keyword>
<evidence type="ECO:0000256" key="3">
    <source>
        <dbReference type="ARBA" id="ARBA00023163"/>
    </source>
</evidence>
<protein>
    <submittedName>
        <fullName evidence="6">Xylose operon regulatory protein</fullName>
    </submittedName>
</protein>